<feature type="domain" description="PhoD-like phosphatase metallophosphatase" evidence="2">
    <location>
        <begin position="244"/>
        <end position="417"/>
    </location>
</feature>
<keyword evidence="1" id="KW-1133">Transmembrane helix</keyword>
<name>A0ABZ0RM67_9BACT</name>
<evidence type="ECO:0000259" key="2">
    <source>
        <dbReference type="Pfam" id="PF09423"/>
    </source>
</evidence>
<protein>
    <submittedName>
        <fullName evidence="3">Metallophosphoesterase family protein</fullName>
        <ecNumber evidence="3">3.1.-.-</ecNumber>
    </submittedName>
</protein>
<keyword evidence="1" id="KW-0812">Transmembrane</keyword>
<keyword evidence="4" id="KW-1185">Reference proteome</keyword>
<gene>
    <name evidence="3" type="ORF">SH580_02630</name>
</gene>
<evidence type="ECO:0000313" key="3">
    <source>
        <dbReference type="EMBL" id="WPJ96597.1"/>
    </source>
</evidence>
<dbReference type="GO" id="GO:0016787">
    <property type="term" value="F:hydrolase activity"/>
    <property type="evidence" value="ECO:0007669"/>
    <property type="project" value="UniProtKB-KW"/>
</dbReference>
<dbReference type="PANTHER" id="PTHR33987">
    <property type="entry name" value="CALCINEURIN-LIKE METALLO-PHOSPHOESTERASE SUPERFAMILY PROTEIN"/>
    <property type="match status" value="1"/>
</dbReference>
<dbReference type="SUPFAM" id="SSF56300">
    <property type="entry name" value="Metallo-dependent phosphatases"/>
    <property type="match status" value="1"/>
</dbReference>
<dbReference type="Pfam" id="PF09423">
    <property type="entry name" value="PhoD"/>
    <property type="match status" value="1"/>
</dbReference>
<proteinExistence type="predicted"/>
<dbReference type="RefSeq" id="WP_319833456.1">
    <property type="nucleotide sequence ID" value="NZ_CP138858.1"/>
</dbReference>
<reference evidence="3 4" key="1">
    <citation type="submission" date="2023-11" db="EMBL/GenBank/DDBJ databases">
        <title>Coraliomargarita sp. nov., isolated from marine algae.</title>
        <authorList>
            <person name="Lee J.K."/>
            <person name="Baek J.H."/>
            <person name="Kim J.M."/>
            <person name="Choi D.G."/>
            <person name="Jeon C.O."/>
        </authorList>
    </citation>
    <scope>NUCLEOTIDE SEQUENCE [LARGE SCALE GENOMIC DNA]</scope>
    <source>
        <strain evidence="3 4">J2-16</strain>
    </source>
</reference>
<dbReference type="Proteomes" id="UP001324993">
    <property type="component" value="Chromosome"/>
</dbReference>
<dbReference type="PANTHER" id="PTHR33987:SF1">
    <property type="entry name" value="CALCINEURIN-LIKE METALLO-PHOSPHOESTERASE SUPERFAMILY PROTEIN"/>
    <property type="match status" value="1"/>
</dbReference>
<evidence type="ECO:0000256" key="1">
    <source>
        <dbReference type="SAM" id="Phobius"/>
    </source>
</evidence>
<sequence length="493" mass="55118">MNHYHSLPRREFLALAATAIGGTLVGYGSQITAPPRIVSLKDAHIGTLEIDLRIMNQYMKQPRVVQDFYTACRTAMIGDSPEQAVAQVCRQFNRRKIGGPLLGDLSASGVAVWMHLPEPDVVKVLLTAVDSDTSITYIASEAARVHSVRCEGLSPDTAYRYQVIASDGVRLGEGRFVTAPTERLEQPFRMAFGTCFHKVGMYRPELMQLIHERGNRAMWILGDSAVDGRKDDLQMINVDYLLRDLSAPWQQLSATVPITATWDDHDYWGNDTSGAFNNQKKPIDVAGLRKSWRMQWNNPQRDVEREGIYFQTKIGPVHYIALDTRSCRVNAQRGQLHSFLGETQTQWLKQQLAESTSPCIVISGGTMWSDYISDGKDSWGTWDTEGREEIFQWIDAKSDSLVLLLSGDRHGARGFEIPRPNGQKIYELEVATMGGVPGPGAFGKNTEDQLFGLESRSWAFGELTFSPDGQGLKTVFRLINENGDVLETLQLTK</sequence>
<dbReference type="EMBL" id="CP138858">
    <property type="protein sequence ID" value="WPJ96597.1"/>
    <property type="molecule type" value="Genomic_DNA"/>
</dbReference>
<feature type="transmembrane region" description="Helical" evidence="1">
    <location>
        <begin position="12"/>
        <end position="29"/>
    </location>
</feature>
<keyword evidence="3" id="KW-0378">Hydrolase</keyword>
<accession>A0ABZ0RM67</accession>
<dbReference type="InterPro" id="IPR029052">
    <property type="entry name" value="Metallo-depent_PP-like"/>
</dbReference>
<dbReference type="EC" id="3.1.-.-" evidence="3"/>
<evidence type="ECO:0000313" key="4">
    <source>
        <dbReference type="Proteomes" id="UP001324993"/>
    </source>
</evidence>
<dbReference type="InterPro" id="IPR038607">
    <property type="entry name" value="PhoD-like_sf"/>
</dbReference>
<keyword evidence="1" id="KW-0472">Membrane</keyword>
<dbReference type="InterPro" id="IPR018946">
    <property type="entry name" value="PhoD-like_MPP"/>
</dbReference>
<organism evidence="3 4">
    <name type="scientific">Coraliomargarita algicola</name>
    <dbReference type="NCBI Taxonomy" id="3092156"/>
    <lineage>
        <taxon>Bacteria</taxon>
        <taxon>Pseudomonadati</taxon>
        <taxon>Verrucomicrobiota</taxon>
        <taxon>Opitutia</taxon>
        <taxon>Puniceicoccales</taxon>
        <taxon>Coraliomargaritaceae</taxon>
        <taxon>Coraliomargarita</taxon>
    </lineage>
</organism>
<dbReference type="Gene3D" id="3.60.21.70">
    <property type="entry name" value="PhoD-like phosphatase"/>
    <property type="match status" value="1"/>
</dbReference>